<dbReference type="InterPro" id="IPR020845">
    <property type="entry name" value="AMP-binding_CS"/>
</dbReference>
<dbReference type="GO" id="GO:0031956">
    <property type="term" value="F:medium-chain fatty acid-CoA ligase activity"/>
    <property type="evidence" value="ECO:0007669"/>
    <property type="project" value="TreeGrafter"/>
</dbReference>
<dbReference type="InterPro" id="IPR025110">
    <property type="entry name" value="AMP-bd_C"/>
</dbReference>
<dbReference type="Gene3D" id="3.40.50.12780">
    <property type="entry name" value="N-terminal domain of ligase-like"/>
    <property type="match status" value="1"/>
</dbReference>
<reference evidence="5" key="1">
    <citation type="submission" date="2018-05" db="EMBL/GenBank/DDBJ databases">
        <authorList>
            <person name="Lanie J.A."/>
            <person name="Ng W.-L."/>
            <person name="Kazmierczak K.M."/>
            <person name="Andrzejewski T.M."/>
            <person name="Davidsen T.M."/>
            <person name="Wayne K.J."/>
            <person name="Tettelin H."/>
            <person name="Glass J.I."/>
            <person name="Rusch D."/>
            <person name="Podicherti R."/>
            <person name="Tsui H.-C.T."/>
            <person name="Winkler M.E."/>
        </authorList>
    </citation>
    <scope>NUCLEOTIDE SEQUENCE</scope>
</reference>
<name>A0A381WB44_9ZZZZ</name>
<evidence type="ECO:0000256" key="2">
    <source>
        <dbReference type="ARBA" id="ARBA00022598"/>
    </source>
</evidence>
<gene>
    <name evidence="5" type="ORF">METZ01_LOCUS102613</name>
</gene>
<protein>
    <submittedName>
        <fullName evidence="5">Uncharacterized protein</fullName>
    </submittedName>
</protein>
<evidence type="ECO:0000259" key="4">
    <source>
        <dbReference type="Pfam" id="PF13193"/>
    </source>
</evidence>
<dbReference type="InterPro" id="IPR042099">
    <property type="entry name" value="ANL_N_sf"/>
</dbReference>
<dbReference type="GO" id="GO:0006631">
    <property type="term" value="P:fatty acid metabolic process"/>
    <property type="evidence" value="ECO:0007669"/>
    <property type="project" value="TreeGrafter"/>
</dbReference>
<dbReference type="Pfam" id="PF00501">
    <property type="entry name" value="AMP-binding"/>
    <property type="match status" value="1"/>
</dbReference>
<dbReference type="Pfam" id="PF13193">
    <property type="entry name" value="AMP-binding_C"/>
    <property type="match status" value="1"/>
</dbReference>
<sequence length="650" mass="71617">MAYGVTQQMIDTYGEIIFKLSLNKQTRLGDPVRELDFDDIAQQRAGSGLTDEEIAARIGLLPEQVSVVRVFVERKYHRIDQHRMLFHLGGGKRWKKDRYQDPKERLKIREEGMALREALSFNPDRAAIYLEEGLWNNDTLSGWLTTHATETPDASAIITSTECMTYGQLKNKVDRLTRGLMDLGLGKGDIVAVQLPNIQEFLITYLAIASFGGVMQTIHMPYAQSDIEFLLEHAKARAVISLPAFKDIPTVQIMLKCKQKYAALEHVIVLGSETVPGAIKFSSLMADDTPVVGNPPVGADPYLLLYTSGTTSNPKGVPLTYQNMMSNSRLSVDKFQVTNDDRILSVAPFSHLYGLHSYHITLCAGATAVLLPAFVPAEMAQLVETTRPTAIFLGPAHAVALQNAEILDKHDFSSVRFSVFSGAYCPPDLLRTYHSRTGSIVCQLWGMTELAAGTYSYPDQDMEVGINSAGPAAPGNEIRVVDLETGEAVSADTEGELQVRGSSVFPGYLDNPQANSDAFTDNGWFRTGDLAVINQDGNLKITGRIKDVINRGGVKYNPAEIEEILLTDSKIEMVAIAPVPDASLGERACCFVQMKSGESTDLEDICSLLKNKNISKNKWPERLVVVDEMPLTPTRKVIKSRLIEQLQKAT</sequence>
<feature type="domain" description="AMP-binding enzyme C-terminal" evidence="4">
    <location>
        <begin position="560"/>
        <end position="636"/>
    </location>
</feature>
<dbReference type="AlphaFoldDB" id="A0A381WB44"/>
<evidence type="ECO:0000256" key="1">
    <source>
        <dbReference type="ARBA" id="ARBA00006432"/>
    </source>
</evidence>
<dbReference type="SUPFAM" id="SSF56801">
    <property type="entry name" value="Acetyl-CoA synthetase-like"/>
    <property type="match status" value="1"/>
</dbReference>
<accession>A0A381WB44</accession>
<dbReference type="InterPro" id="IPR045851">
    <property type="entry name" value="AMP-bd_C_sf"/>
</dbReference>
<evidence type="ECO:0000313" key="5">
    <source>
        <dbReference type="EMBL" id="SVA49759.1"/>
    </source>
</evidence>
<keyword evidence="2" id="KW-0436">Ligase</keyword>
<dbReference type="InterPro" id="IPR000873">
    <property type="entry name" value="AMP-dep_synth/lig_dom"/>
</dbReference>
<dbReference type="PROSITE" id="PS00455">
    <property type="entry name" value="AMP_BINDING"/>
    <property type="match status" value="1"/>
</dbReference>
<organism evidence="5">
    <name type="scientific">marine metagenome</name>
    <dbReference type="NCBI Taxonomy" id="408172"/>
    <lineage>
        <taxon>unclassified sequences</taxon>
        <taxon>metagenomes</taxon>
        <taxon>ecological metagenomes</taxon>
    </lineage>
</organism>
<feature type="domain" description="AMP-dependent synthetase/ligase" evidence="3">
    <location>
        <begin position="145"/>
        <end position="509"/>
    </location>
</feature>
<evidence type="ECO:0000259" key="3">
    <source>
        <dbReference type="Pfam" id="PF00501"/>
    </source>
</evidence>
<dbReference type="EMBL" id="UINC01011256">
    <property type="protein sequence ID" value="SVA49759.1"/>
    <property type="molecule type" value="Genomic_DNA"/>
</dbReference>
<dbReference type="Gene3D" id="3.30.300.30">
    <property type="match status" value="1"/>
</dbReference>
<dbReference type="PANTHER" id="PTHR43201">
    <property type="entry name" value="ACYL-COA SYNTHETASE"/>
    <property type="match status" value="1"/>
</dbReference>
<dbReference type="PANTHER" id="PTHR43201:SF5">
    <property type="entry name" value="MEDIUM-CHAIN ACYL-COA LIGASE ACSF2, MITOCHONDRIAL"/>
    <property type="match status" value="1"/>
</dbReference>
<proteinExistence type="inferred from homology"/>
<comment type="similarity">
    <text evidence="1">Belongs to the ATP-dependent AMP-binding enzyme family.</text>
</comment>